<feature type="transmembrane region" description="Helical" evidence="7">
    <location>
        <begin position="242"/>
        <end position="268"/>
    </location>
</feature>
<comment type="similarity">
    <text evidence="6">Belongs to the ABC-4 integral membrane protein family.</text>
</comment>
<dbReference type="InterPro" id="IPR025857">
    <property type="entry name" value="MacB_PCD"/>
</dbReference>
<dbReference type="EMBL" id="JABFCR010000061">
    <property type="protein sequence ID" value="NNU34664.1"/>
    <property type="molecule type" value="Genomic_DNA"/>
</dbReference>
<feature type="transmembrane region" description="Helical" evidence="7">
    <location>
        <begin position="148"/>
        <end position="170"/>
    </location>
</feature>
<keyword evidence="5 7" id="KW-0472">Membrane</keyword>
<feature type="transmembrane region" description="Helical" evidence="7">
    <location>
        <begin position="204"/>
        <end position="222"/>
    </location>
</feature>
<evidence type="ECO:0000259" key="8">
    <source>
        <dbReference type="Pfam" id="PF02687"/>
    </source>
</evidence>
<feature type="domain" description="ABC3 transporter permease C-terminal" evidence="8">
    <location>
        <begin position="154"/>
        <end position="270"/>
    </location>
</feature>
<evidence type="ECO:0000256" key="6">
    <source>
        <dbReference type="ARBA" id="ARBA00038076"/>
    </source>
</evidence>
<evidence type="ECO:0000256" key="7">
    <source>
        <dbReference type="SAM" id="Phobius"/>
    </source>
</evidence>
<dbReference type="InterPro" id="IPR050250">
    <property type="entry name" value="Macrolide_Exporter_MacB"/>
</dbReference>
<feature type="transmembrane region" description="Helical" evidence="7">
    <location>
        <begin position="392"/>
        <end position="413"/>
    </location>
</feature>
<evidence type="ECO:0000256" key="1">
    <source>
        <dbReference type="ARBA" id="ARBA00004651"/>
    </source>
</evidence>
<dbReference type="Pfam" id="PF12704">
    <property type="entry name" value="MacB_PCD"/>
    <property type="match status" value="1"/>
</dbReference>
<keyword evidence="4 7" id="KW-1133">Transmembrane helix</keyword>
<protein>
    <submittedName>
        <fullName evidence="10">FtsX-like permease family protein</fullName>
    </submittedName>
</protein>
<dbReference type="PANTHER" id="PTHR30572:SF4">
    <property type="entry name" value="ABC TRANSPORTER PERMEASE YTRF"/>
    <property type="match status" value="1"/>
</dbReference>
<gene>
    <name evidence="10" type="ORF">HK413_12390</name>
</gene>
<dbReference type="Pfam" id="PF02687">
    <property type="entry name" value="FtsX"/>
    <property type="match status" value="1"/>
</dbReference>
<evidence type="ECO:0000259" key="9">
    <source>
        <dbReference type="Pfam" id="PF12704"/>
    </source>
</evidence>
<organism evidence="10 11">
    <name type="scientific">Mucilaginibacter humi</name>
    <dbReference type="NCBI Taxonomy" id="2732510"/>
    <lineage>
        <taxon>Bacteria</taxon>
        <taxon>Pseudomonadati</taxon>
        <taxon>Bacteroidota</taxon>
        <taxon>Sphingobacteriia</taxon>
        <taxon>Sphingobacteriales</taxon>
        <taxon>Sphingobacteriaceae</taxon>
        <taxon>Mucilaginibacter</taxon>
    </lineage>
</organism>
<dbReference type="PANTHER" id="PTHR30572">
    <property type="entry name" value="MEMBRANE COMPONENT OF TRANSPORTER-RELATED"/>
    <property type="match status" value="1"/>
</dbReference>
<feature type="domain" description="MacB-like periplasmic core" evidence="9">
    <location>
        <begin position="7"/>
        <end position="91"/>
    </location>
</feature>
<evidence type="ECO:0000313" key="10">
    <source>
        <dbReference type="EMBL" id="NNU34664.1"/>
    </source>
</evidence>
<comment type="caution">
    <text evidence="10">The sequence shown here is derived from an EMBL/GenBank/DDBJ whole genome shotgun (WGS) entry which is preliminary data.</text>
</comment>
<evidence type="ECO:0000313" key="11">
    <source>
        <dbReference type="Proteomes" id="UP000566071"/>
    </source>
</evidence>
<keyword evidence="3 7" id="KW-0812">Transmembrane</keyword>
<dbReference type="InterPro" id="IPR003838">
    <property type="entry name" value="ABC3_permease_C"/>
</dbReference>
<sequence length="424" mass="46245">MNQALTRPDGVVITESIAIKYFGSAQAIGKTIHVDNDANGHDYQVSGVLKNIPHNSHLQFAILLPIDFYNQSNGGVWDNFSAYSYIQLDDHFKADAKSIAALEQQTNAIYKANDKSNTKSTFSLQPLADIHLHSQLAVDVDGQGNNQYVTIFFLVALFILLLACVNFMNLSTALGSQRAKEVGLRKTIGAMRGQLVTQFMSESLLVALISLIIGSAGAWLLLPLFNDLSAKQITMDLLNFKLLGSLLGLAVFVGIVSGSYPAFFMSSFNPSTVLKGLKVFGNKKSSLRNGLVVFQFAVAVILIVSTIVVNYQLRFIRNRDIGFNKANLLYLEMPRTGDLQSNYQALKAALQQNPGITDYSLVNQLPTNLSSATNNVTGAEKIPVCKSSFHTLVWMMASLKLSVCICLPGAALMTKSKGMKITML</sequence>
<name>A0ABX1W485_9SPHI</name>
<evidence type="ECO:0000256" key="5">
    <source>
        <dbReference type="ARBA" id="ARBA00023136"/>
    </source>
</evidence>
<reference evidence="10 11" key="1">
    <citation type="submission" date="2020-05" db="EMBL/GenBank/DDBJ databases">
        <authorList>
            <person name="Khan S.A."/>
            <person name="Jeon C.O."/>
            <person name="Chun B.H."/>
        </authorList>
    </citation>
    <scope>NUCLEOTIDE SEQUENCE [LARGE SCALE GENOMIC DNA]</scope>
    <source>
        <strain evidence="10 11">S1162</strain>
    </source>
</reference>
<dbReference type="Proteomes" id="UP000566071">
    <property type="component" value="Unassembled WGS sequence"/>
</dbReference>
<evidence type="ECO:0000256" key="2">
    <source>
        <dbReference type="ARBA" id="ARBA00022475"/>
    </source>
</evidence>
<keyword evidence="11" id="KW-1185">Reference proteome</keyword>
<comment type="subcellular location">
    <subcellularLocation>
        <location evidence="1">Cell membrane</location>
        <topology evidence="1">Multi-pass membrane protein</topology>
    </subcellularLocation>
</comment>
<proteinExistence type="inferred from homology"/>
<dbReference type="RefSeq" id="WP_175270339.1">
    <property type="nucleotide sequence ID" value="NZ_JABFCR010000061.1"/>
</dbReference>
<evidence type="ECO:0000256" key="4">
    <source>
        <dbReference type="ARBA" id="ARBA00022989"/>
    </source>
</evidence>
<evidence type="ECO:0000256" key="3">
    <source>
        <dbReference type="ARBA" id="ARBA00022692"/>
    </source>
</evidence>
<keyword evidence="2" id="KW-1003">Cell membrane</keyword>
<feature type="transmembrane region" description="Helical" evidence="7">
    <location>
        <begin position="289"/>
        <end position="309"/>
    </location>
</feature>
<accession>A0ABX1W485</accession>